<dbReference type="RefSeq" id="WP_141612906.1">
    <property type="nucleotide sequence ID" value="NZ_CP041253.1"/>
</dbReference>
<organism evidence="3 4">
    <name type="scientific">Echinicola soli</name>
    <dbReference type="NCBI Taxonomy" id="2591634"/>
    <lineage>
        <taxon>Bacteria</taxon>
        <taxon>Pseudomonadati</taxon>
        <taxon>Bacteroidota</taxon>
        <taxon>Cytophagia</taxon>
        <taxon>Cytophagales</taxon>
        <taxon>Cyclobacteriaceae</taxon>
        <taxon>Echinicola</taxon>
    </lineage>
</organism>
<dbReference type="AlphaFoldDB" id="A0A514CD99"/>
<dbReference type="Gene3D" id="3.40.50.1980">
    <property type="entry name" value="Nitrogenase molybdenum iron protein domain"/>
    <property type="match status" value="2"/>
</dbReference>
<name>A0A514CD99_9BACT</name>
<reference evidence="3 4" key="1">
    <citation type="submission" date="2019-06" db="EMBL/GenBank/DDBJ databases">
        <title>Echinicola alkalisoli sp. nov. isolated from saline soil.</title>
        <authorList>
            <person name="Sun J.-Q."/>
            <person name="Xu L."/>
        </authorList>
    </citation>
    <scope>NUCLEOTIDE SEQUENCE [LARGE SCALE GENOMIC DNA]</scope>
    <source>
        <strain evidence="3 4">LN3S3</strain>
    </source>
</reference>
<dbReference type="PANTHER" id="PTHR30535:SF35">
    <property type="entry name" value="PERIPLASMIC BINDING PROTEIN"/>
    <property type="match status" value="1"/>
</dbReference>
<dbReference type="InterPro" id="IPR002491">
    <property type="entry name" value="ABC_transptr_periplasmic_BD"/>
</dbReference>
<dbReference type="NCBIfam" id="NF038402">
    <property type="entry name" value="TroA_like"/>
    <property type="match status" value="1"/>
</dbReference>
<dbReference type="Proteomes" id="UP000316614">
    <property type="component" value="Chromosome"/>
</dbReference>
<dbReference type="Pfam" id="PF01497">
    <property type="entry name" value="Peripla_BP_2"/>
    <property type="match status" value="1"/>
</dbReference>
<keyword evidence="4" id="KW-1185">Reference proteome</keyword>
<evidence type="ECO:0000256" key="1">
    <source>
        <dbReference type="ARBA" id="ARBA00022729"/>
    </source>
</evidence>
<dbReference type="SUPFAM" id="SSF53807">
    <property type="entry name" value="Helical backbone' metal receptor"/>
    <property type="match status" value="1"/>
</dbReference>
<dbReference type="EMBL" id="CP041253">
    <property type="protein sequence ID" value="QDH77624.1"/>
    <property type="molecule type" value="Genomic_DNA"/>
</dbReference>
<sequence>MTDKRYIDQMGREVTIPYFPRRIVSLVPSQTELLIDLGLEEQLVGITKFCVHPGGLRKKKAIVGGTKKFRFEVIDELRPDLIIGNKEENYKEGIMQLAEKYPVWMSDIFNLEDALRMIQEIGNITGKKEVSQLLAKEISQCFHAAIDSKGSAVYLIWQEPHMAVGGATFIDEMLAKAGFKNLIAQVRYPTVTLEQIKELCPDFLLLSSEPFPFKEKHVQALQRELPETKVQLVDGEMFSWYGSRLRYAVDYFRSI</sequence>
<dbReference type="PANTHER" id="PTHR30535">
    <property type="entry name" value="VITAMIN B12-BINDING PROTEIN"/>
    <property type="match status" value="1"/>
</dbReference>
<dbReference type="InterPro" id="IPR050902">
    <property type="entry name" value="ABC_Transporter_SBP"/>
</dbReference>
<dbReference type="InterPro" id="IPR054828">
    <property type="entry name" value="Vit_B12_bind_prot"/>
</dbReference>
<evidence type="ECO:0000259" key="2">
    <source>
        <dbReference type="PROSITE" id="PS50983"/>
    </source>
</evidence>
<keyword evidence="1" id="KW-0732">Signal</keyword>
<feature type="domain" description="Fe/B12 periplasmic-binding" evidence="2">
    <location>
        <begin position="22"/>
        <end position="255"/>
    </location>
</feature>
<accession>A0A514CD99</accession>
<gene>
    <name evidence="3" type="ORF">FKX85_00620</name>
</gene>
<evidence type="ECO:0000313" key="4">
    <source>
        <dbReference type="Proteomes" id="UP000316614"/>
    </source>
</evidence>
<protein>
    <submittedName>
        <fullName evidence="3">ABC transporter substrate-binding protein</fullName>
    </submittedName>
</protein>
<proteinExistence type="predicted"/>
<dbReference type="OrthoDB" id="9816357at2"/>
<dbReference type="KEGG" id="echi:FKX85_00620"/>
<dbReference type="PROSITE" id="PS50983">
    <property type="entry name" value="FE_B12_PBP"/>
    <property type="match status" value="1"/>
</dbReference>
<evidence type="ECO:0000313" key="3">
    <source>
        <dbReference type="EMBL" id="QDH77624.1"/>
    </source>
</evidence>